<gene>
    <name evidence="1" type="ORF">AYR66_17365</name>
</gene>
<proteinExistence type="predicted"/>
<sequence length="94" mass="10739">MANLPLVAFCASSARKLIRRQMSCSVGKARYQVKRKNLNELIMDFEVKASAGRRRHAVFMSAFERMGRRGLPGMKRGRRSPLFKLTYCVGFLVI</sequence>
<keyword evidence="2" id="KW-1185">Reference proteome</keyword>
<evidence type="ECO:0000313" key="2">
    <source>
        <dbReference type="Proteomes" id="UP000197535"/>
    </source>
</evidence>
<dbReference type="AlphaFoldDB" id="A0A254TEE8"/>
<protein>
    <submittedName>
        <fullName evidence="1">Uncharacterized protein</fullName>
    </submittedName>
</protein>
<dbReference type="EMBL" id="LSTO01000001">
    <property type="protein sequence ID" value="OWW20974.1"/>
    <property type="molecule type" value="Genomic_DNA"/>
</dbReference>
<reference evidence="1 2" key="1">
    <citation type="submission" date="2016-02" db="EMBL/GenBank/DDBJ databases">
        <authorList>
            <person name="Wen L."/>
            <person name="He K."/>
            <person name="Yang H."/>
        </authorList>
    </citation>
    <scope>NUCLEOTIDE SEQUENCE [LARGE SCALE GENOMIC DNA]</scope>
    <source>
        <strain evidence="1 2">TSA40</strain>
    </source>
</reference>
<comment type="caution">
    <text evidence="1">The sequence shown here is derived from an EMBL/GenBank/DDBJ whole genome shotgun (WGS) entry which is preliminary data.</text>
</comment>
<evidence type="ECO:0000313" key="1">
    <source>
        <dbReference type="EMBL" id="OWW20974.1"/>
    </source>
</evidence>
<dbReference type="Proteomes" id="UP000197535">
    <property type="component" value="Unassembled WGS sequence"/>
</dbReference>
<organism evidence="1 2">
    <name type="scientific">Noviherbaspirillum denitrificans</name>
    <dbReference type="NCBI Taxonomy" id="1968433"/>
    <lineage>
        <taxon>Bacteria</taxon>
        <taxon>Pseudomonadati</taxon>
        <taxon>Pseudomonadota</taxon>
        <taxon>Betaproteobacteria</taxon>
        <taxon>Burkholderiales</taxon>
        <taxon>Oxalobacteraceae</taxon>
        <taxon>Noviherbaspirillum</taxon>
    </lineage>
</organism>
<accession>A0A254TEE8</accession>
<name>A0A254TEE8_9BURK</name>